<evidence type="ECO:0000313" key="4">
    <source>
        <dbReference type="EMBL" id="MBC4015152.1"/>
    </source>
</evidence>
<dbReference type="Pfam" id="PF00691">
    <property type="entry name" value="OmpA"/>
    <property type="match status" value="1"/>
</dbReference>
<dbReference type="SUPFAM" id="SSF103088">
    <property type="entry name" value="OmpA-like"/>
    <property type="match status" value="1"/>
</dbReference>
<feature type="signal peptide" evidence="2">
    <location>
        <begin position="1"/>
        <end position="22"/>
    </location>
</feature>
<dbReference type="Gene3D" id="3.30.1330.60">
    <property type="entry name" value="OmpA-like domain"/>
    <property type="match status" value="1"/>
</dbReference>
<protein>
    <recommendedName>
        <fullName evidence="3">OmpA-like domain-containing protein</fullName>
    </recommendedName>
</protein>
<dbReference type="AlphaFoldDB" id="A0A9X0QYT4"/>
<feature type="region of interest" description="Disordered" evidence="1">
    <location>
        <begin position="25"/>
        <end position="71"/>
    </location>
</feature>
<comment type="caution">
    <text evidence="4">The sequence shown here is derived from an EMBL/GenBank/DDBJ whole genome shotgun (WGS) entry which is preliminary data.</text>
</comment>
<evidence type="ECO:0000313" key="5">
    <source>
        <dbReference type="Proteomes" id="UP000600101"/>
    </source>
</evidence>
<proteinExistence type="predicted"/>
<feature type="chain" id="PRO_5040937440" description="OmpA-like domain-containing protein" evidence="2">
    <location>
        <begin position="23"/>
        <end position="174"/>
    </location>
</feature>
<gene>
    <name evidence="4" type="ORF">H7965_07410</name>
</gene>
<keyword evidence="5" id="KW-1185">Reference proteome</keyword>
<sequence>MTQPRRRTLLLAALLSPLPALAQVEAVPPDPAPAPPEPARLPDRPGPMPPAAPPASVPLRLPPGMETLPQGGWRLRFPPGTEAVPEAAAAALHKLGHRLAAATEGRVVILAQASGPEDVSTARRLSLARGLAVKQALAEGGLPPTRIDIRPLGHTEDRLDSADIQPPEASKGTR</sequence>
<feature type="compositionally biased region" description="Pro residues" evidence="1">
    <location>
        <begin position="28"/>
        <end position="56"/>
    </location>
</feature>
<dbReference type="RefSeq" id="WP_186769929.1">
    <property type="nucleotide sequence ID" value="NZ_JACOMF010000006.1"/>
</dbReference>
<dbReference type="Proteomes" id="UP000600101">
    <property type="component" value="Unassembled WGS sequence"/>
</dbReference>
<evidence type="ECO:0000256" key="1">
    <source>
        <dbReference type="SAM" id="MobiDB-lite"/>
    </source>
</evidence>
<feature type="region of interest" description="Disordered" evidence="1">
    <location>
        <begin position="142"/>
        <end position="174"/>
    </location>
</feature>
<dbReference type="EMBL" id="JACOMF010000006">
    <property type="protein sequence ID" value="MBC4015152.1"/>
    <property type="molecule type" value="Genomic_DNA"/>
</dbReference>
<reference evidence="4" key="1">
    <citation type="submission" date="2020-08" db="EMBL/GenBank/DDBJ databases">
        <authorList>
            <person name="Hu Y."/>
            <person name="Nguyen S.V."/>
            <person name="Li F."/>
            <person name="Fanning S."/>
        </authorList>
    </citation>
    <scope>NUCLEOTIDE SEQUENCE</scope>
    <source>
        <strain evidence="4">SYSU D8009</strain>
    </source>
</reference>
<keyword evidence="2" id="KW-0732">Signal</keyword>
<accession>A0A9X0QYT4</accession>
<dbReference type="InterPro" id="IPR006665">
    <property type="entry name" value="OmpA-like"/>
</dbReference>
<organism evidence="4 5">
    <name type="scientific">Siccirubricoccus deserti</name>
    <dbReference type="NCBI Taxonomy" id="2013562"/>
    <lineage>
        <taxon>Bacteria</taxon>
        <taxon>Pseudomonadati</taxon>
        <taxon>Pseudomonadota</taxon>
        <taxon>Alphaproteobacteria</taxon>
        <taxon>Acetobacterales</taxon>
        <taxon>Roseomonadaceae</taxon>
        <taxon>Siccirubricoccus</taxon>
    </lineage>
</organism>
<name>A0A9X0QYT4_9PROT</name>
<evidence type="ECO:0000259" key="3">
    <source>
        <dbReference type="Pfam" id="PF00691"/>
    </source>
</evidence>
<evidence type="ECO:0000256" key="2">
    <source>
        <dbReference type="SAM" id="SignalP"/>
    </source>
</evidence>
<feature type="compositionally biased region" description="Basic and acidic residues" evidence="1">
    <location>
        <begin position="147"/>
        <end position="161"/>
    </location>
</feature>
<dbReference type="InterPro" id="IPR036737">
    <property type="entry name" value="OmpA-like_sf"/>
</dbReference>
<feature type="domain" description="OmpA-like" evidence="3">
    <location>
        <begin position="76"/>
        <end position="157"/>
    </location>
</feature>